<evidence type="ECO:0000256" key="3">
    <source>
        <dbReference type="ARBA" id="ARBA00022729"/>
    </source>
</evidence>
<dbReference type="PROSITE" id="PS50835">
    <property type="entry name" value="IG_LIKE"/>
    <property type="match status" value="2"/>
</dbReference>
<evidence type="ECO:0000256" key="7">
    <source>
        <dbReference type="ARBA" id="ARBA00023180"/>
    </source>
</evidence>
<dbReference type="InterPro" id="IPR003598">
    <property type="entry name" value="Ig_sub2"/>
</dbReference>
<feature type="domain" description="Ig-like" evidence="9">
    <location>
        <begin position="61"/>
        <end position="155"/>
    </location>
</feature>
<dbReference type="InterPro" id="IPR013098">
    <property type="entry name" value="Ig_I-set"/>
</dbReference>
<dbReference type="Pfam" id="PF13927">
    <property type="entry name" value="Ig_3"/>
    <property type="match status" value="1"/>
</dbReference>
<protein>
    <submittedName>
        <fullName evidence="13">Ig-like domain-containing protein</fullName>
    </submittedName>
</protein>
<reference evidence="13" key="1">
    <citation type="submission" date="2017-02" db="UniProtKB">
        <authorList>
            <consortium name="WormBaseParasite"/>
        </authorList>
    </citation>
    <scope>IDENTIFICATION</scope>
</reference>
<sequence>CIQKKVFRQRDKYEIRPRVNNDEWILVVKNVQESDIGGYSCQLNTDPVMSRIGYLHLRVPPYVARTTASAVEVREGHNVTLSCRAFGNPPPTVVWRRQDRQIIRFNGATGYGASVYNGSDLVITKVSRKHMSEYVCVASNGIPPDESWTVKLHVTFEPTVVPQSKLVVAAAGSQANIVCNVEAWPRPLLTWQKDGNEIFDSNKYAMTQQIWEKYRSTHILTIKDISVHEFGVYKCIAVNDNGMHFAEITLKGSVFTGAFEIFPTKNLQTVQPLLTTIKSISIPFPSSKT</sequence>
<feature type="domain" description="Ig-like" evidence="9">
    <location>
        <begin position="158"/>
        <end position="251"/>
    </location>
</feature>
<accession>A0A0N4UIF0</accession>
<reference evidence="10 12" key="2">
    <citation type="submission" date="2018-11" db="EMBL/GenBank/DDBJ databases">
        <authorList>
            <consortium name="Pathogen Informatics"/>
        </authorList>
    </citation>
    <scope>NUCLEOTIDE SEQUENCE [LARGE SCALE GENOMIC DNA]</scope>
</reference>
<name>A0A0N4UIF0_DRAME</name>
<evidence type="ECO:0000313" key="10">
    <source>
        <dbReference type="EMBL" id="VDN51769.1"/>
    </source>
</evidence>
<gene>
    <name evidence="10" type="ORF">DME_LOCUS1742</name>
</gene>
<evidence type="ECO:0000259" key="9">
    <source>
        <dbReference type="PROSITE" id="PS50835"/>
    </source>
</evidence>
<keyword evidence="4" id="KW-0677">Repeat</keyword>
<dbReference type="WBParaSite" id="DME_0000738001-mRNA-1">
    <property type="protein sequence ID" value="DME_0000738001-mRNA-1"/>
    <property type="gene ID" value="DME_0000738001"/>
</dbReference>
<dbReference type="Proteomes" id="UP000274756">
    <property type="component" value="Unassembled WGS sequence"/>
</dbReference>
<evidence type="ECO:0000313" key="13">
    <source>
        <dbReference type="WBParaSite" id="DME_0000738001-mRNA-1"/>
    </source>
</evidence>
<evidence type="ECO:0000256" key="4">
    <source>
        <dbReference type="ARBA" id="ARBA00022737"/>
    </source>
</evidence>
<dbReference type="Gene3D" id="2.60.40.10">
    <property type="entry name" value="Immunoglobulins"/>
    <property type="match status" value="3"/>
</dbReference>
<keyword evidence="3" id="KW-0732">Signal</keyword>
<keyword evidence="12" id="KW-1185">Reference proteome</keyword>
<dbReference type="GO" id="GO:0043005">
    <property type="term" value="C:neuron projection"/>
    <property type="evidence" value="ECO:0007669"/>
    <property type="project" value="TreeGrafter"/>
</dbReference>
<dbReference type="AlphaFoldDB" id="A0A0N4UIF0"/>
<evidence type="ECO:0000256" key="6">
    <source>
        <dbReference type="ARBA" id="ARBA00023157"/>
    </source>
</evidence>
<keyword evidence="8" id="KW-0393">Immunoglobulin domain</keyword>
<evidence type="ECO:0000256" key="5">
    <source>
        <dbReference type="ARBA" id="ARBA00023136"/>
    </source>
</evidence>
<dbReference type="Proteomes" id="UP000038040">
    <property type="component" value="Unplaced"/>
</dbReference>
<dbReference type="InterPro" id="IPR003599">
    <property type="entry name" value="Ig_sub"/>
</dbReference>
<dbReference type="FunFam" id="2.60.40.10:FF:000032">
    <property type="entry name" value="palladin isoform X1"/>
    <property type="match status" value="1"/>
</dbReference>
<dbReference type="Pfam" id="PF07679">
    <property type="entry name" value="I-set"/>
    <property type="match status" value="1"/>
</dbReference>
<dbReference type="GO" id="GO:0005886">
    <property type="term" value="C:plasma membrane"/>
    <property type="evidence" value="ECO:0007669"/>
    <property type="project" value="UniProtKB-SubCell"/>
</dbReference>
<evidence type="ECO:0000256" key="1">
    <source>
        <dbReference type="ARBA" id="ARBA00004236"/>
    </source>
</evidence>
<organism evidence="11 13">
    <name type="scientific">Dracunculus medinensis</name>
    <name type="common">Guinea worm</name>
    <dbReference type="NCBI Taxonomy" id="318479"/>
    <lineage>
        <taxon>Eukaryota</taxon>
        <taxon>Metazoa</taxon>
        <taxon>Ecdysozoa</taxon>
        <taxon>Nematoda</taxon>
        <taxon>Chromadorea</taxon>
        <taxon>Rhabditida</taxon>
        <taxon>Spirurina</taxon>
        <taxon>Dracunculoidea</taxon>
        <taxon>Dracunculidae</taxon>
        <taxon>Dracunculus</taxon>
    </lineage>
</organism>
<dbReference type="PANTHER" id="PTHR12231:SF253">
    <property type="entry name" value="DPR-INTERACTING PROTEIN ETA, ISOFORM B-RELATED"/>
    <property type="match status" value="1"/>
</dbReference>
<evidence type="ECO:0000313" key="12">
    <source>
        <dbReference type="Proteomes" id="UP000274756"/>
    </source>
</evidence>
<comment type="subcellular location">
    <subcellularLocation>
        <location evidence="1">Cell membrane</location>
    </subcellularLocation>
</comment>
<dbReference type="FunFam" id="2.60.40.10:FF:000328">
    <property type="entry name" value="CLUMA_CG000981, isoform A"/>
    <property type="match status" value="1"/>
</dbReference>
<dbReference type="SMART" id="SM00408">
    <property type="entry name" value="IGc2"/>
    <property type="match status" value="2"/>
</dbReference>
<evidence type="ECO:0000256" key="2">
    <source>
        <dbReference type="ARBA" id="ARBA00022475"/>
    </source>
</evidence>
<dbReference type="STRING" id="318479.A0A0N4UIF0"/>
<keyword evidence="5" id="KW-0472">Membrane</keyword>
<keyword evidence="7" id="KW-0325">Glycoprotein</keyword>
<evidence type="ECO:0000313" key="11">
    <source>
        <dbReference type="Proteomes" id="UP000038040"/>
    </source>
</evidence>
<evidence type="ECO:0000256" key="8">
    <source>
        <dbReference type="ARBA" id="ARBA00023319"/>
    </source>
</evidence>
<dbReference type="PANTHER" id="PTHR12231">
    <property type="entry name" value="CTX-RELATED TYPE I TRANSMEMBRANE PROTEIN"/>
    <property type="match status" value="1"/>
</dbReference>
<dbReference type="InterPro" id="IPR013783">
    <property type="entry name" value="Ig-like_fold"/>
</dbReference>
<dbReference type="InterPro" id="IPR036179">
    <property type="entry name" value="Ig-like_dom_sf"/>
</dbReference>
<dbReference type="InterPro" id="IPR007110">
    <property type="entry name" value="Ig-like_dom"/>
</dbReference>
<dbReference type="OrthoDB" id="6159398at2759"/>
<dbReference type="SUPFAM" id="SSF48726">
    <property type="entry name" value="Immunoglobulin"/>
    <property type="match status" value="3"/>
</dbReference>
<proteinExistence type="predicted"/>
<dbReference type="SMART" id="SM00409">
    <property type="entry name" value="IG"/>
    <property type="match status" value="2"/>
</dbReference>
<dbReference type="InterPro" id="IPR051170">
    <property type="entry name" value="Neural/epithelial_adhesion"/>
</dbReference>
<keyword evidence="6" id="KW-1015">Disulfide bond</keyword>
<keyword evidence="2" id="KW-1003">Cell membrane</keyword>
<dbReference type="EMBL" id="UYYG01000030">
    <property type="protein sequence ID" value="VDN51769.1"/>
    <property type="molecule type" value="Genomic_DNA"/>
</dbReference>